<accession>A0A162A2V7</accession>
<protein>
    <recommendedName>
        <fullName evidence="7">TLC domain-containing protein</fullName>
    </recommendedName>
</protein>
<evidence type="ECO:0000256" key="2">
    <source>
        <dbReference type="ARBA" id="ARBA00022692"/>
    </source>
</evidence>
<evidence type="ECO:0000256" key="3">
    <source>
        <dbReference type="ARBA" id="ARBA00022989"/>
    </source>
</evidence>
<dbReference type="PROSITE" id="PS50922">
    <property type="entry name" value="TLC"/>
    <property type="match status" value="1"/>
</dbReference>
<keyword evidence="2 5" id="KW-0812">Transmembrane</keyword>
<reference evidence="8" key="1">
    <citation type="journal article" date="2016" name="Nat. Genet.">
        <title>A high-quality carrot genome assembly provides new insights into carotenoid accumulation and asterid genome evolution.</title>
        <authorList>
            <person name="Iorizzo M."/>
            <person name="Ellison S."/>
            <person name="Senalik D."/>
            <person name="Zeng P."/>
            <person name="Satapoomin P."/>
            <person name="Huang J."/>
            <person name="Bowman M."/>
            <person name="Iovene M."/>
            <person name="Sanseverino W."/>
            <person name="Cavagnaro P."/>
            <person name="Yildiz M."/>
            <person name="Macko-Podgorni A."/>
            <person name="Moranska E."/>
            <person name="Grzebelus E."/>
            <person name="Grzebelus D."/>
            <person name="Ashrafi H."/>
            <person name="Zheng Z."/>
            <person name="Cheng S."/>
            <person name="Spooner D."/>
            <person name="Van Deynze A."/>
            <person name="Simon P."/>
        </authorList>
    </citation>
    <scope>NUCLEOTIDE SEQUENCE [LARGE SCALE GENOMIC DNA]</scope>
    <source>
        <tissue evidence="8">Leaf</tissue>
    </source>
</reference>
<keyword evidence="3 6" id="KW-1133">Transmembrane helix</keyword>
<dbReference type="SMART" id="SM00724">
    <property type="entry name" value="TLC"/>
    <property type="match status" value="1"/>
</dbReference>
<dbReference type="AlphaFoldDB" id="A0A162A2V7"/>
<dbReference type="PANTHER" id="PTHR13439:SF0">
    <property type="entry name" value="TOPOISOMERASE I DAMAGE AFFECTED PROTEIN 4"/>
    <property type="match status" value="1"/>
</dbReference>
<feature type="transmembrane region" description="Helical" evidence="6">
    <location>
        <begin position="107"/>
        <end position="124"/>
    </location>
</feature>
<dbReference type="GO" id="GO:0005783">
    <property type="term" value="C:endoplasmic reticulum"/>
    <property type="evidence" value="ECO:0007669"/>
    <property type="project" value="TreeGrafter"/>
</dbReference>
<feature type="transmembrane region" description="Helical" evidence="6">
    <location>
        <begin position="156"/>
        <end position="177"/>
    </location>
</feature>
<comment type="caution">
    <text evidence="8">The sequence shown here is derived from an EMBL/GenBank/DDBJ whole genome shotgun (WGS) entry which is preliminary data.</text>
</comment>
<evidence type="ECO:0000256" key="1">
    <source>
        <dbReference type="ARBA" id="ARBA00004141"/>
    </source>
</evidence>
<feature type="transmembrane region" description="Helical" evidence="6">
    <location>
        <begin position="189"/>
        <end position="211"/>
    </location>
</feature>
<evidence type="ECO:0000259" key="7">
    <source>
        <dbReference type="PROSITE" id="PS50922"/>
    </source>
</evidence>
<feature type="transmembrane region" description="Helical" evidence="6">
    <location>
        <begin position="67"/>
        <end position="87"/>
    </location>
</feature>
<dbReference type="GO" id="GO:0016020">
    <property type="term" value="C:membrane"/>
    <property type="evidence" value="ECO:0007669"/>
    <property type="project" value="UniProtKB-SubCell"/>
</dbReference>
<evidence type="ECO:0000256" key="4">
    <source>
        <dbReference type="ARBA" id="ARBA00023136"/>
    </source>
</evidence>
<organism evidence="8">
    <name type="scientific">Daucus carota subsp. sativus</name>
    <name type="common">Carrot</name>
    <dbReference type="NCBI Taxonomy" id="79200"/>
    <lineage>
        <taxon>Eukaryota</taxon>
        <taxon>Viridiplantae</taxon>
        <taxon>Streptophyta</taxon>
        <taxon>Embryophyta</taxon>
        <taxon>Tracheophyta</taxon>
        <taxon>Spermatophyta</taxon>
        <taxon>Magnoliopsida</taxon>
        <taxon>eudicotyledons</taxon>
        <taxon>Gunneridae</taxon>
        <taxon>Pentapetalae</taxon>
        <taxon>asterids</taxon>
        <taxon>campanulids</taxon>
        <taxon>Apiales</taxon>
        <taxon>Apiaceae</taxon>
        <taxon>Apioideae</taxon>
        <taxon>Scandiceae</taxon>
        <taxon>Daucinae</taxon>
        <taxon>Daucus</taxon>
        <taxon>Daucus sect. Daucus</taxon>
    </lineage>
</organism>
<feature type="transmembrane region" description="Helical" evidence="6">
    <location>
        <begin position="246"/>
        <end position="266"/>
    </location>
</feature>
<dbReference type="EMBL" id="LNRQ01000005">
    <property type="protein sequence ID" value="KZM95352.1"/>
    <property type="molecule type" value="Genomic_DNA"/>
</dbReference>
<feature type="domain" description="TLC" evidence="7">
    <location>
        <begin position="55"/>
        <end position="277"/>
    </location>
</feature>
<feature type="transmembrane region" description="Helical" evidence="6">
    <location>
        <begin position="20"/>
        <end position="46"/>
    </location>
</feature>
<gene>
    <name evidence="8" type="ORF">DCAR_018594</name>
</gene>
<keyword evidence="4 5" id="KW-0472">Membrane</keyword>
<proteinExistence type="predicted"/>
<dbReference type="InterPro" id="IPR050846">
    <property type="entry name" value="TLCD"/>
</dbReference>
<dbReference type="PANTHER" id="PTHR13439">
    <property type="entry name" value="CT120 PROTEIN"/>
    <property type="match status" value="1"/>
</dbReference>
<dbReference type="Pfam" id="PF03798">
    <property type="entry name" value="TRAM_LAG1_CLN8"/>
    <property type="match status" value="1"/>
</dbReference>
<evidence type="ECO:0000256" key="6">
    <source>
        <dbReference type="SAM" id="Phobius"/>
    </source>
</evidence>
<evidence type="ECO:0000313" key="8">
    <source>
        <dbReference type="EMBL" id="KZM95352.1"/>
    </source>
</evidence>
<dbReference type="InterPro" id="IPR006634">
    <property type="entry name" value="TLC-dom"/>
</dbReference>
<dbReference type="Gramene" id="KZM95352">
    <property type="protein sequence ID" value="KZM95352"/>
    <property type="gene ID" value="DCAR_018594"/>
</dbReference>
<comment type="subcellular location">
    <subcellularLocation>
        <location evidence="1">Membrane</location>
        <topology evidence="1">Multi-pass membrane protein</topology>
    </subcellularLocation>
</comment>
<name>A0A162A2V7_DAUCS</name>
<evidence type="ECO:0000256" key="5">
    <source>
        <dbReference type="PROSITE-ProRule" id="PRU00205"/>
    </source>
</evidence>
<sequence length="322" mass="37161">MNFSLGFITTAEIPSKEFGWILSVLASILICIIVYEVTGVVSSILYKGYAKLDSAHKLEWNNRGISTFHALFVAVASVYILIVSDLFKEGSKNDLITYRRSILSDTALGISLGYFVSDLAMILWKFPALGGMEYVLHHGLSMFSIIQSLVIGQAQFYVLMVLFTETTTPFVNLRWYLDIAGQKKSKMYTCNGIALFLGWLAARILWFVFFFHHLFSHFDQLILDELKKLQEEKDELDTMARKQAKSLVLCSGFGFLMCPVFFFYWLKYWKLSPVVMEPIGYRLFLKRQVKLMKKHRFGIVRFMELQRQCNVGVKSWTFKPKA</sequence>
<dbReference type="GO" id="GO:0055088">
    <property type="term" value="P:lipid homeostasis"/>
    <property type="evidence" value="ECO:0007669"/>
    <property type="project" value="TreeGrafter"/>
</dbReference>